<accession>A0A068QZN8</accession>
<dbReference type="KEGG" id="xpo:XPG1_0768"/>
<protein>
    <recommendedName>
        <fullName evidence="4">Secreted protein</fullName>
    </recommendedName>
</protein>
<organism evidence="2 3">
    <name type="scientific">Xenorhabdus poinarii G6</name>
    <dbReference type="NCBI Taxonomy" id="1354304"/>
    <lineage>
        <taxon>Bacteria</taxon>
        <taxon>Pseudomonadati</taxon>
        <taxon>Pseudomonadota</taxon>
        <taxon>Gammaproteobacteria</taxon>
        <taxon>Enterobacterales</taxon>
        <taxon>Morganellaceae</taxon>
        <taxon>Xenorhabdus</taxon>
    </lineage>
</organism>
<keyword evidence="1" id="KW-0732">Signal</keyword>
<evidence type="ECO:0000313" key="3">
    <source>
        <dbReference type="Proteomes" id="UP000032735"/>
    </source>
</evidence>
<proteinExistence type="predicted"/>
<sequence length="168" mass="18795">MKILPNAILVILPYFLASLAFAVEKNTNIEKQQVLSADYNMEFTNHPSSVNDLVIVKRSTDCMYDSGTDQIRIKPGNQQSTHLQDNDNLFSACTLRPKWVEWSVSGGSMNCALRFERGYDVSGLDWYTVITGCPNIVKSATCGNADCNQNKVYGSSSYMDISVEFLVW</sequence>
<dbReference type="RefSeq" id="WP_045957848.1">
    <property type="nucleotide sequence ID" value="NZ_FO704551.1"/>
</dbReference>
<dbReference type="HOGENOM" id="CLU_1585834_0_0_6"/>
<reference evidence="2 3" key="1">
    <citation type="submission" date="2013-07" db="EMBL/GenBank/DDBJ databases">
        <authorList>
            <person name="Genoscope - CEA"/>
        </authorList>
    </citation>
    <scope>NUCLEOTIDE SEQUENCE [LARGE SCALE GENOMIC DNA]</scope>
    <source>
        <strain evidence="2 3">G6</strain>
    </source>
</reference>
<feature type="chain" id="PRO_5001652259" description="Secreted protein" evidence="1">
    <location>
        <begin position="23"/>
        <end position="168"/>
    </location>
</feature>
<evidence type="ECO:0000256" key="1">
    <source>
        <dbReference type="SAM" id="SignalP"/>
    </source>
</evidence>
<dbReference type="Proteomes" id="UP000032735">
    <property type="component" value="Chromosome"/>
</dbReference>
<dbReference type="AlphaFoldDB" id="A0A068QZN8"/>
<gene>
    <name evidence="2" type="ORF">XPG1_0768</name>
</gene>
<dbReference type="EMBL" id="FO704551">
    <property type="protein sequence ID" value="CDG20423.1"/>
    <property type="molecule type" value="Genomic_DNA"/>
</dbReference>
<name>A0A068QZN8_9GAMM</name>
<evidence type="ECO:0000313" key="2">
    <source>
        <dbReference type="EMBL" id="CDG20423.1"/>
    </source>
</evidence>
<evidence type="ECO:0008006" key="4">
    <source>
        <dbReference type="Google" id="ProtNLM"/>
    </source>
</evidence>
<feature type="signal peptide" evidence="1">
    <location>
        <begin position="1"/>
        <end position="22"/>
    </location>
</feature>
<keyword evidence="3" id="KW-1185">Reference proteome</keyword>